<evidence type="ECO:0000256" key="1">
    <source>
        <dbReference type="SAM" id="MobiDB-lite"/>
    </source>
</evidence>
<evidence type="ECO:0000313" key="4">
    <source>
        <dbReference type="Proteomes" id="UP000236655"/>
    </source>
</evidence>
<dbReference type="OrthoDB" id="5289858at2"/>
<dbReference type="RefSeq" id="WP_102951486.1">
    <property type="nucleotide sequence ID" value="NZ_CP024847.1"/>
</dbReference>
<accession>A0A2I7N6X9</accession>
<feature type="signal peptide" evidence="2">
    <location>
        <begin position="1"/>
        <end position="20"/>
    </location>
</feature>
<dbReference type="PROSITE" id="PS51257">
    <property type="entry name" value="PROKAR_LIPOPROTEIN"/>
    <property type="match status" value="1"/>
</dbReference>
<evidence type="ECO:0008006" key="5">
    <source>
        <dbReference type="Google" id="ProtNLM"/>
    </source>
</evidence>
<feature type="compositionally biased region" description="Low complexity" evidence="1">
    <location>
        <begin position="49"/>
        <end position="62"/>
    </location>
</feature>
<evidence type="ECO:0000313" key="3">
    <source>
        <dbReference type="EMBL" id="AUR52190.1"/>
    </source>
</evidence>
<dbReference type="AlphaFoldDB" id="A0A2I7N6X9"/>
<dbReference type="KEGG" id="nba:CUN60_07725"/>
<reference evidence="4" key="1">
    <citation type="submission" date="2017-11" db="EMBL/GenBank/DDBJ databases">
        <authorList>
            <person name="Chan K.G."/>
            <person name="Lee L.S."/>
        </authorList>
    </citation>
    <scope>NUCLEOTIDE SEQUENCE [LARGE SCALE GENOMIC DNA]</scope>
    <source>
        <strain evidence="4">DSM 100970</strain>
    </source>
</reference>
<proteinExistence type="predicted"/>
<dbReference type="InterPro" id="IPR021847">
    <property type="entry name" value="DUF3443"/>
</dbReference>
<feature type="chain" id="PRO_5014468125" description="DUF3443 family protein" evidence="2">
    <location>
        <begin position="21"/>
        <end position="412"/>
    </location>
</feature>
<dbReference type="EMBL" id="CP024847">
    <property type="protein sequence ID" value="AUR52190.1"/>
    <property type="molecule type" value="Genomic_DNA"/>
</dbReference>
<gene>
    <name evidence="3" type="ORF">CUN60_07725</name>
</gene>
<sequence length="412" mass="42536">MKKIQIISTALIGLTLAACNGGGGGNSSSSNASNTSNTPIESSGLPQKSSNSTVNNVVPVTVDGGPSGNSPYNTPFVSVTVCSVSNPTNCQTIDHIILDTGSMGLRIFANKLNSNLNLTNENVNGSPTAECTLFGSGYDWGSIAMANVQMGSEVATNIPIQIINDPTIPGVPSNCSNQGAYNDLGGANGIIGVNPLPYDNGTYYSCSGSSCSINSNINTNQQVVSPVYMFANDNNGVIVQLPNVPSGGSSSLSGTLTFGIGTEQNNQLTAQNVFTSNGTAQDGSFTTNYDSGSYDSIFDTGSTELFFDTPANSPALAVCQSLSGFYCPTSTTAISTQISSLNGSNAINYSYNIINVENYLNSNQNTEAIPNAAAEGGDNFFIWGLPFFYGKKVFSAFTGANAGGASGPYFAF</sequence>
<name>A0A2I7N6X9_9NEIS</name>
<dbReference type="Pfam" id="PF11925">
    <property type="entry name" value="DUF3443"/>
    <property type="match status" value="1"/>
</dbReference>
<keyword evidence="2" id="KW-0732">Signal</keyword>
<feature type="compositionally biased region" description="Polar residues" evidence="1">
    <location>
        <begin position="39"/>
        <end position="48"/>
    </location>
</feature>
<feature type="region of interest" description="Disordered" evidence="1">
    <location>
        <begin position="25"/>
        <end position="69"/>
    </location>
</feature>
<evidence type="ECO:0000256" key="2">
    <source>
        <dbReference type="SAM" id="SignalP"/>
    </source>
</evidence>
<dbReference type="Proteomes" id="UP000236655">
    <property type="component" value="Chromosome"/>
</dbReference>
<protein>
    <recommendedName>
        <fullName evidence="5">DUF3443 family protein</fullName>
    </recommendedName>
</protein>
<organism evidence="3 4">
    <name type="scientific">Aquella oligotrophica</name>
    <dbReference type="NCBI Taxonomy" id="2067065"/>
    <lineage>
        <taxon>Bacteria</taxon>
        <taxon>Pseudomonadati</taxon>
        <taxon>Pseudomonadota</taxon>
        <taxon>Betaproteobacteria</taxon>
        <taxon>Neisseriales</taxon>
        <taxon>Neisseriaceae</taxon>
        <taxon>Aquella</taxon>
    </lineage>
</organism>
<keyword evidence="4" id="KW-1185">Reference proteome</keyword>
<feature type="compositionally biased region" description="Low complexity" evidence="1">
    <location>
        <begin position="27"/>
        <end position="38"/>
    </location>
</feature>